<feature type="binding site" evidence="5">
    <location>
        <position position="223"/>
    </location>
    <ligand>
        <name>dimethylallyl diphosphate</name>
        <dbReference type="ChEBI" id="CHEBI:57623"/>
    </ligand>
</feature>
<gene>
    <name evidence="5 6" type="primary">ispH</name>
    <name evidence="6" type="ORF">DRJ04_03940</name>
</gene>
<reference evidence="6 7" key="1">
    <citation type="submission" date="2018-06" db="EMBL/GenBank/DDBJ databases">
        <title>Extensive metabolic versatility and redundancy in microbially diverse, dynamic hydrothermal sediments.</title>
        <authorList>
            <person name="Dombrowski N."/>
            <person name="Teske A."/>
            <person name="Baker B.J."/>
        </authorList>
    </citation>
    <scope>NUCLEOTIDE SEQUENCE [LARGE SCALE GENOMIC DNA]</scope>
    <source>
        <strain evidence="6">B3_G15</strain>
    </source>
</reference>
<dbReference type="PANTHER" id="PTHR30426">
    <property type="entry name" value="4-HYDROXY-3-METHYLBUT-2-ENYL DIPHOSPHATE REDUCTASE"/>
    <property type="match status" value="1"/>
</dbReference>
<feature type="binding site" evidence="5">
    <location>
        <position position="265"/>
    </location>
    <ligand>
        <name>dimethylallyl diphosphate</name>
        <dbReference type="ChEBI" id="CHEBI:57623"/>
    </ligand>
</feature>
<evidence type="ECO:0000313" key="7">
    <source>
        <dbReference type="Proteomes" id="UP000280417"/>
    </source>
</evidence>
<organism evidence="6 7">
    <name type="scientific">Aerophobetes bacterium</name>
    <dbReference type="NCBI Taxonomy" id="2030807"/>
    <lineage>
        <taxon>Bacteria</taxon>
        <taxon>Candidatus Aerophobota</taxon>
    </lineage>
</organism>
<feature type="binding site" evidence="5">
    <location>
        <position position="72"/>
    </location>
    <ligand>
        <name>dimethylallyl diphosphate</name>
        <dbReference type="ChEBI" id="CHEBI:57623"/>
    </ligand>
</feature>
<feature type="binding site" evidence="5">
    <location>
        <position position="222"/>
    </location>
    <ligand>
        <name>(2E)-4-hydroxy-3-methylbut-2-enyl diphosphate</name>
        <dbReference type="ChEBI" id="CHEBI:128753"/>
    </ligand>
</feature>
<feature type="binding site" evidence="5">
    <location>
        <position position="221"/>
    </location>
    <ligand>
        <name>dimethylallyl diphosphate</name>
        <dbReference type="ChEBI" id="CHEBI:57623"/>
    </ligand>
</feature>
<evidence type="ECO:0000256" key="3">
    <source>
        <dbReference type="ARBA" id="ARBA00023004"/>
    </source>
</evidence>
<dbReference type="CDD" id="cd13944">
    <property type="entry name" value="lytB_ispH"/>
    <property type="match status" value="1"/>
</dbReference>
<keyword evidence="1 5" id="KW-0004">4Fe-4S</keyword>
<dbReference type="InterPro" id="IPR003451">
    <property type="entry name" value="LytB/IspH"/>
</dbReference>
<dbReference type="GO" id="GO:0050992">
    <property type="term" value="P:dimethylallyl diphosphate biosynthetic process"/>
    <property type="evidence" value="ECO:0007669"/>
    <property type="project" value="UniProtKB-UniRule"/>
</dbReference>
<comment type="cofactor">
    <cofactor evidence="5">
        <name>[4Fe-4S] cluster</name>
        <dbReference type="ChEBI" id="CHEBI:49883"/>
    </cofactor>
    <text evidence="5">Binds 1 [4Fe-4S] cluster per subunit.</text>
</comment>
<keyword evidence="4 5" id="KW-0411">Iron-sulfur</keyword>
<feature type="active site" description="Proton donor" evidence="5">
    <location>
        <position position="124"/>
    </location>
</feature>
<dbReference type="GO" id="GO:0051539">
    <property type="term" value="F:4 iron, 4 sulfur cluster binding"/>
    <property type="evidence" value="ECO:0007669"/>
    <property type="project" value="UniProtKB-UniRule"/>
</dbReference>
<keyword evidence="2 5" id="KW-0479">Metal-binding</keyword>
<dbReference type="GO" id="GO:0051745">
    <property type="term" value="F:4-hydroxy-3-methylbut-2-enyl diphosphate reductase activity"/>
    <property type="evidence" value="ECO:0007669"/>
    <property type="project" value="UniProtKB-UniRule"/>
</dbReference>
<comment type="pathway">
    <text evidence="5">Isoprenoid biosynthesis; isopentenyl diphosphate biosynthesis via DXP pathway; isopentenyl diphosphate from 1-deoxy-D-xylulose 5-phosphate: step 6/6.</text>
</comment>
<proteinExistence type="inferred from homology"/>
<feature type="binding site" evidence="5">
    <location>
        <position position="193"/>
    </location>
    <ligand>
        <name>[4Fe-4S] cluster</name>
        <dbReference type="ChEBI" id="CHEBI:49883"/>
    </ligand>
</feature>
<comment type="function">
    <text evidence="5">Catalyzes the conversion of 1-hydroxy-2-methyl-2-(E)-butenyl 4-diphosphate (HMBPP) into a mixture of isopentenyl diphosphate (IPP) and dimethylallyl diphosphate (DMAPP). Acts in the terminal step of the DOXP/MEP pathway for isoprenoid precursor biosynthesis.</text>
</comment>
<feature type="binding site" evidence="5">
    <location>
        <position position="265"/>
    </location>
    <ligand>
        <name>isopentenyl diphosphate</name>
        <dbReference type="ChEBI" id="CHEBI:128769"/>
    </ligand>
</feature>
<feature type="binding site" evidence="5">
    <location>
        <position position="222"/>
    </location>
    <ligand>
        <name>isopentenyl diphosphate</name>
        <dbReference type="ChEBI" id="CHEBI:128769"/>
    </ligand>
</feature>
<feature type="binding site" evidence="5">
    <location>
        <position position="40"/>
    </location>
    <ligand>
        <name>isopentenyl diphosphate</name>
        <dbReference type="ChEBI" id="CHEBI:128769"/>
    </ligand>
</feature>
<evidence type="ECO:0000256" key="4">
    <source>
        <dbReference type="ARBA" id="ARBA00023014"/>
    </source>
</evidence>
<feature type="binding site" evidence="5">
    <location>
        <position position="221"/>
    </location>
    <ligand>
        <name>isopentenyl diphosphate</name>
        <dbReference type="ChEBI" id="CHEBI:128769"/>
    </ligand>
</feature>
<feature type="binding site" evidence="5">
    <location>
        <position position="72"/>
    </location>
    <ligand>
        <name>isopentenyl diphosphate</name>
        <dbReference type="ChEBI" id="CHEBI:128769"/>
    </ligand>
</feature>
<protein>
    <recommendedName>
        <fullName evidence="5">4-hydroxy-3-methylbut-2-enyl diphosphate reductase</fullName>
        <shortName evidence="5">HMBPP reductase</shortName>
        <ecNumber evidence="5">1.17.7.4</ecNumber>
    </recommendedName>
</protein>
<comment type="caution">
    <text evidence="6">The sequence shown here is derived from an EMBL/GenBank/DDBJ whole genome shotgun (WGS) entry which is preliminary data.</text>
</comment>
<keyword evidence="5 6" id="KW-0560">Oxidoreductase</keyword>
<dbReference type="GO" id="GO:0016114">
    <property type="term" value="P:terpenoid biosynthetic process"/>
    <property type="evidence" value="ECO:0007669"/>
    <property type="project" value="UniProtKB-UniRule"/>
</dbReference>
<name>A0A662DHM7_UNCAE</name>
<feature type="binding site" evidence="5">
    <location>
        <position position="223"/>
    </location>
    <ligand>
        <name>isopentenyl diphosphate</name>
        <dbReference type="ChEBI" id="CHEBI:128769"/>
    </ligand>
</feature>
<accession>A0A662DHM7</accession>
<evidence type="ECO:0000313" key="6">
    <source>
        <dbReference type="EMBL" id="RLE13629.1"/>
    </source>
</evidence>
<dbReference type="UniPathway" id="UPA00056">
    <property type="reaction ID" value="UER00097"/>
</dbReference>
<feature type="binding site" evidence="5">
    <location>
        <position position="265"/>
    </location>
    <ligand>
        <name>(2E)-4-hydroxy-3-methylbut-2-enyl diphosphate</name>
        <dbReference type="ChEBI" id="CHEBI:128753"/>
    </ligand>
</feature>
<dbReference type="Gene3D" id="3.40.1010.20">
    <property type="entry name" value="4-hydroxy-3-methylbut-2-enyl diphosphate reductase, catalytic domain"/>
    <property type="match status" value="2"/>
</dbReference>
<comment type="similarity">
    <text evidence="5">Belongs to the IspH family.</text>
</comment>
<feature type="binding site" evidence="5">
    <location>
        <position position="122"/>
    </location>
    <ligand>
        <name>isopentenyl diphosphate</name>
        <dbReference type="ChEBI" id="CHEBI:128769"/>
    </ligand>
</feature>
<dbReference type="HAMAP" id="MF_00191">
    <property type="entry name" value="IspH"/>
    <property type="match status" value="1"/>
</dbReference>
<feature type="binding site" evidence="5">
    <location>
        <position position="122"/>
    </location>
    <ligand>
        <name>dimethylallyl diphosphate</name>
        <dbReference type="ChEBI" id="CHEBI:57623"/>
    </ligand>
</feature>
<dbReference type="GO" id="GO:0046872">
    <property type="term" value="F:metal ion binding"/>
    <property type="evidence" value="ECO:0007669"/>
    <property type="project" value="UniProtKB-KW"/>
</dbReference>
<evidence type="ECO:0000256" key="1">
    <source>
        <dbReference type="ARBA" id="ARBA00022485"/>
    </source>
</evidence>
<evidence type="ECO:0000256" key="2">
    <source>
        <dbReference type="ARBA" id="ARBA00022723"/>
    </source>
</evidence>
<sequence length="282" mass="31787">MKVYLPRKIGFCVGVRQAIRMVEEELKKKEEIYCLGDLIHNPVVMSELASRGLKVLSDVTRIKKGTVFTRAHGVERAILEEAAKRGLRMVETTCPYVSRVQRIARNLSVQSYHIVVIGSAKHPEVRSVVSDLPTKKLSIVKTIKEIEKIPRVKKMGIVAQTTESLDNFKNIVKNLIENRLEDGLETRVFNTVCSVVRERQKETKELAGKVEAMIVVGGYKSSNTQKLAEICRNMGVRTYLIEKEEDIDLEEVKKINTVGITGGTSTPEKVIRNLEKKLSNLN</sequence>
<feature type="binding site" evidence="5">
    <location>
        <position position="40"/>
    </location>
    <ligand>
        <name>dimethylallyl diphosphate</name>
        <dbReference type="ChEBI" id="CHEBI:57623"/>
    </ligand>
</feature>
<feature type="binding site" evidence="5">
    <location>
        <position position="72"/>
    </location>
    <ligand>
        <name>(2E)-4-hydroxy-3-methylbut-2-enyl diphosphate</name>
        <dbReference type="ChEBI" id="CHEBI:128753"/>
    </ligand>
</feature>
<feature type="binding site" evidence="5">
    <location>
        <position position="94"/>
    </location>
    <ligand>
        <name>[4Fe-4S] cluster</name>
        <dbReference type="ChEBI" id="CHEBI:49883"/>
    </ligand>
</feature>
<comment type="catalytic activity">
    <reaction evidence="5">
        <text>dimethylallyl diphosphate + 2 oxidized [2Fe-2S]-[ferredoxin] + H2O = (2E)-4-hydroxy-3-methylbut-2-enyl diphosphate + 2 reduced [2Fe-2S]-[ferredoxin] + 2 H(+)</text>
        <dbReference type="Rhea" id="RHEA:24825"/>
        <dbReference type="Rhea" id="RHEA-COMP:10000"/>
        <dbReference type="Rhea" id="RHEA-COMP:10001"/>
        <dbReference type="ChEBI" id="CHEBI:15377"/>
        <dbReference type="ChEBI" id="CHEBI:15378"/>
        <dbReference type="ChEBI" id="CHEBI:33737"/>
        <dbReference type="ChEBI" id="CHEBI:33738"/>
        <dbReference type="ChEBI" id="CHEBI:57623"/>
        <dbReference type="ChEBI" id="CHEBI:128753"/>
        <dbReference type="EC" id="1.17.7.4"/>
    </reaction>
</comment>
<keyword evidence="5" id="KW-0414">Isoprene biosynthesis</keyword>
<dbReference type="Pfam" id="PF02401">
    <property type="entry name" value="LYTB"/>
    <property type="match status" value="1"/>
</dbReference>
<feature type="binding site" evidence="5">
    <location>
        <position position="221"/>
    </location>
    <ligand>
        <name>(2E)-4-hydroxy-3-methylbut-2-enyl diphosphate</name>
        <dbReference type="ChEBI" id="CHEBI:128753"/>
    </ligand>
</feature>
<comment type="catalytic activity">
    <reaction evidence="5">
        <text>isopentenyl diphosphate + 2 oxidized [2Fe-2S]-[ferredoxin] + H2O = (2E)-4-hydroxy-3-methylbut-2-enyl diphosphate + 2 reduced [2Fe-2S]-[ferredoxin] + 2 H(+)</text>
        <dbReference type="Rhea" id="RHEA:24488"/>
        <dbReference type="Rhea" id="RHEA-COMP:10000"/>
        <dbReference type="Rhea" id="RHEA-COMP:10001"/>
        <dbReference type="ChEBI" id="CHEBI:15377"/>
        <dbReference type="ChEBI" id="CHEBI:15378"/>
        <dbReference type="ChEBI" id="CHEBI:33737"/>
        <dbReference type="ChEBI" id="CHEBI:33738"/>
        <dbReference type="ChEBI" id="CHEBI:128753"/>
        <dbReference type="ChEBI" id="CHEBI:128769"/>
        <dbReference type="EC" id="1.17.7.4"/>
    </reaction>
</comment>
<dbReference type="EMBL" id="QMQA01000085">
    <property type="protein sequence ID" value="RLE13629.1"/>
    <property type="molecule type" value="Genomic_DNA"/>
</dbReference>
<feature type="binding site" evidence="5">
    <location>
        <position position="223"/>
    </location>
    <ligand>
        <name>(2E)-4-hydroxy-3-methylbut-2-enyl diphosphate</name>
        <dbReference type="ChEBI" id="CHEBI:128753"/>
    </ligand>
</feature>
<dbReference type="UniPathway" id="UPA00059">
    <property type="reaction ID" value="UER00105"/>
</dbReference>
<feature type="binding site" evidence="5">
    <location>
        <position position="222"/>
    </location>
    <ligand>
        <name>dimethylallyl diphosphate</name>
        <dbReference type="ChEBI" id="CHEBI:57623"/>
    </ligand>
</feature>
<dbReference type="GO" id="GO:0019288">
    <property type="term" value="P:isopentenyl diphosphate biosynthetic process, methylerythritol 4-phosphate pathway"/>
    <property type="evidence" value="ECO:0007669"/>
    <property type="project" value="UniProtKB-UniRule"/>
</dbReference>
<feature type="binding site" evidence="5">
    <location>
        <position position="12"/>
    </location>
    <ligand>
        <name>[4Fe-4S] cluster</name>
        <dbReference type="ChEBI" id="CHEBI:49883"/>
    </ligand>
</feature>
<dbReference type="EC" id="1.17.7.4" evidence="5"/>
<feature type="binding site" evidence="5">
    <location>
        <position position="122"/>
    </location>
    <ligand>
        <name>(2E)-4-hydroxy-3-methylbut-2-enyl diphosphate</name>
        <dbReference type="ChEBI" id="CHEBI:128753"/>
    </ligand>
</feature>
<dbReference type="AlphaFoldDB" id="A0A662DHM7"/>
<feature type="binding site" evidence="5">
    <location>
        <position position="40"/>
    </location>
    <ligand>
        <name>(2E)-4-hydroxy-3-methylbut-2-enyl diphosphate</name>
        <dbReference type="ChEBI" id="CHEBI:128753"/>
    </ligand>
</feature>
<keyword evidence="3 5" id="KW-0408">Iron</keyword>
<comment type="pathway">
    <text evidence="5">Isoprenoid biosynthesis; dimethylallyl diphosphate biosynthesis; dimethylallyl diphosphate from (2E)-4-hydroxy-3-methylbutenyl diphosphate: step 1/1.</text>
</comment>
<dbReference type="Proteomes" id="UP000280417">
    <property type="component" value="Unassembled WGS sequence"/>
</dbReference>
<dbReference type="Gene3D" id="3.40.50.11270">
    <property type="match status" value="1"/>
</dbReference>
<dbReference type="PANTHER" id="PTHR30426:SF0">
    <property type="entry name" value="4-HYDROXY-3-METHYLBUT-2-ENYL DIPHOSPHATE REDUCTASE"/>
    <property type="match status" value="1"/>
</dbReference>
<dbReference type="NCBIfam" id="TIGR00216">
    <property type="entry name" value="ispH_lytB"/>
    <property type="match status" value="1"/>
</dbReference>
<feature type="binding site" evidence="5">
    <location>
        <position position="161"/>
    </location>
    <ligand>
        <name>(2E)-4-hydroxy-3-methylbut-2-enyl diphosphate</name>
        <dbReference type="ChEBI" id="CHEBI:128753"/>
    </ligand>
</feature>
<evidence type="ECO:0000256" key="5">
    <source>
        <dbReference type="HAMAP-Rule" id="MF_00191"/>
    </source>
</evidence>